<dbReference type="GeneID" id="136071927"/>
<gene>
    <name evidence="9" type="primary">LOC136071927</name>
</gene>
<evidence type="ECO:0000259" key="6">
    <source>
        <dbReference type="Pfam" id="PF23347"/>
    </source>
</evidence>
<reference evidence="9" key="1">
    <citation type="submission" date="2025-08" db="UniProtKB">
        <authorList>
            <consortium name="RefSeq"/>
        </authorList>
    </citation>
    <scope>IDENTIFICATION</scope>
</reference>
<feature type="domain" description="NUP160 helical" evidence="5">
    <location>
        <begin position="551"/>
        <end position="791"/>
    </location>
</feature>
<accession>A0ABM4BX72</accession>
<evidence type="ECO:0000256" key="1">
    <source>
        <dbReference type="ARBA" id="ARBA00004123"/>
    </source>
</evidence>
<evidence type="ECO:0000259" key="5">
    <source>
        <dbReference type="Pfam" id="PF23345"/>
    </source>
</evidence>
<dbReference type="InterPro" id="IPR056535">
    <property type="entry name" value="TPR_NUP160_M"/>
</dbReference>
<proteinExistence type="predicted"/>
<dbReference type="RefSeq" id="XP_065653829.1">
    <property type="nucleotide sequence ID" value="XM_065797757.1"/>
</dbReference>
<organism evidence="8 9">
    <name type="scientific">Hydra vulgaris</name>
    <name type="common">Hydra</name>
    <name type="synonym">Hydra attenuata</name>
    <dbReference type="NCBI Taxonomy" id="6087"/>
    <lineage>
        <taxon>Eukaryota</taxon>
        <taxon>Metazoa</taxon>
        <taxon>Cnidaria</taxon>
        <taxon>Hydrozoa</taxon>
        <taxon>Hydroidolina</taxon>
        <taxon>Anthoathecata</taxon>
        <taxon>Aplanulata</taxon>
        <taxon>Hydridae</taxon>
        <taxon>Hydra</taxon>
    </lineage>
</organism>
<feature type="domain" description="Nucleoporin Nup120/160 beta-propeller" evidence="4">
    <location>
        <begin position="58"/>
        <end position="519"/>
    </location>
</feature>
<evidence type="ECO:0000259" key="7">
    <source>
        <dbReference type="Pfam" id="PF23354"/>
    </source>
</evidence>
<evidence type="ECO:0000313" key="9">
    <source>
        <dbReference type="RefSeq" id="XP_065653829.1"/>
    </source>
</evidence>
<keyword evidence="3" id="KW-0539">Nucleus</keyword>
<name>A0ABM4BX72_HYDVU</name>
<dbReference type="PANTHER" id="PTHR21286">
    <property type="entry name" value="NUCLEAR PORE COMPLEX PROTEIN NUP160"/>
    <property type="match status" value="1"/>
</dbReference>
<dbReference type="InterPro" id="IPR056536">
    <property type="entry name" value="TPR_NUP160_C"/>
</dbReference>
<comment type="subcellular location">
    <subcellularLocation>
        <location evidence="1">Nucleus</location>
    </subcellularLocation>
</comment>
<protein>
    <submittedName>
        <fullName evidence="9">Nuclear pore complex protein Nup160-like</fullName>
    </submittedName>
</protein>
<feature type="domain" description="NUP160 C-terminal TPR" evidence="6">
    <location>
        <begin position="1155"/>
        <end position="1408"/>
    </location>
</feature>
<dbReference type="InterPro" id="IPR059141">
    <property type="entry name" value="Beta-prop_Nup120_160"/>
</dbReference>
<dbReference type="Proteomes" id="UP001652625">
    <property type="component" value="Chromosome 05"/>
</dbReference>
<keyword evidence="8" id="KW-1185">Reference proteome</keyword>
<keyword evidence="2" id="KW-0813">Transport</keyword>
<dbReference type="Pfam" id="PF23345">
    <property type="entry name" value="NUP160_helical"/>
    <property type="match status" value="1"/>
</dbReference>
<dbReference type="InterPro" id="IPR021717">
    <property type="entry name" value="Nucleoporin_Nup160"/>
</dbReference>
<dbReference type="InterPro" id="IPR056547">
    <property type="entry name" value="NUP160_helical"/>
</dbReference>
<evidence type="ECO:0000313" key="8">
    <source>
        <dbReference type="Proteomes" id="UP001652625"/>
    </source>
</evidence>
<dbReference type="Pfam" id="PF23347">
    <property type="entry name" value="TPR_Nup160_C"/>
    <property type="match status" value="1"/>
</dbReference>
<dbReference type="PANTHER" id="PTHR21286:SF0">
    <property type="entry name" value="NUCLEAR PORE COMPLEX PROTEIN NUP160"/>
    <property type="match status" value="1"/>
</dbReference>
<sequence>MVGGSMIEVLVNPPARGCCCIKLTNSEISSELKKSDKIISDVAGGFTYASKSKVTQNRHILWRVINDTLILEEISWNYNILSNSIEIKVPFEIILPNVVFYETYENIIVYFSTTNCIRAFSFEHPDVKYKHGPSGINATVHSIFHGASEKCMQTQVYVGSTCKFFDVVTLSNGDNVYGMITETGTLLVVNNDSLCFELKDTSIVQRLWSGLVPSFVRGESSSSAVESLVMHNFDSSNLFAFTLCRDLKIRVWSIALKTCVHTTDLVSLNFDNFDLQQGSVDSLCLKKAKNTDGGQLLLMAHCTLMYSSQFIILEAFLEQKEIVVVHVSHFLSSFNNIQDISITQDYIWALWNSSDGDSELSFAPIEGGKDFERGWHTVHLVNINEDEIFVPVFQDVKEVFMRKLFSPQLYQKDCLLKALQIFAKTNELNIQVLPNESSTLLEIKESLLRIIDMQVENTVLSTGVQDSGYQQLQRECWFNFYSFVNQYLQARLRPIGLHVSKNGCFVIRQKCYGYVQPLSWSDHLYLSNLETCEGVQSFIDHELELNGSIVSRDIMFLVECMKAIPLQFNEEILFGVDCDLQGNEDVKVFLESMADSLITNSSKFEQLVGNDSKRVDFILSIEARLKHLKNPAKAVDYILSAIDILEEQTTTKGFLKMSGTRNDFFNQTFCGQEGIEIITETLWKFSLTRMHFCRDFFILLKLMSKISCKINLDLACSRDFGSIVATRVYALLRSYHAVYWSANTCFQLVDTSMVEANLVHLAALNLTEKSPASKSARKTIDFTEQPTSLLLSFTRDIGIMKVICSLNNEEGVSKYQPSDLLYFFFSSIIKNIWLLNEKCSDFPEYLAAHCQYALLSEYLHLADTWCDSGRGTKDFLLGQSYLGTDEPEKALKYFVSAVRGIRLKEPLLISLTEDEEEKELLVQYFVKVMRLFEQWNYPLMVISAASSAIAMASNKSKNKPVLWSVVFKYHLQLGHYSEAYAAIVHNPDKTRRHDCLRHFIVTLCEKGMFKEICSYPYVNVEDEVVSIIEARARSTDITVNKYYDILYSYHILKSDYRKAATTIYEQSCRLATEMHGLKSLQKQAKCLLASLNALKLVESKYAWIVRPQENYSKNNTLVKSSNDFTQSPKRRENGEEIYYSSTSTKKCTTSIVIIEFHDLEKSYMLLLARLKLLQHGKNESIVVGPGLSASETVILLSQVGLFDMAFSLANIYNLPFKRIFETLASKCVNLVNCTKSSGDEQWNWLLFNEISSSQLVTSSSAVHHAFLLLQSYLEKFNDKSIHLKAVTSKLLSLGLHLPSWLVKDYELANPAELLHLYLCYDMINEATQLAVKYINAVLGECKEHLGLNTALHGTTPAVWLPYSSFDQLLAALKDNYENQEAFHLYEELQEKLDDYFIKLERASCDKIEHTYRITPVN</sequence>
<feature type="domain" description="NUP160 middle TPR" evidence="7">
    <location>
        <begin position="836"/>
        <end position="1096"/>
    </location>
</feature>
<evidence type="ECO:0000256" key="2">
    <source>
        <dbReference type="ARBA" id="ARBA00022448"/>
    </source>
</evidence>
<dbReference type="Pfam" id="PF23354">
    <property type="entry name" value="TPR_NUP160_120_M"/>
    <property type="match status" value="1"/>
</dbReference>
<evidence type="ECO:0000259" key="4">
    <source>
        <dbReference type="Pfam" id="PF11715"/>
    </source>
</evidence>
<evidence type="ECO:0000256" key="3">
    <source>
        <dbReference type="ARBA" id="ARBA00023242"/>
    </source>
</evidence>
<dbReference type="Pfam" id="PF11715">
    <property type="entry name" value="Beta-prop_Nup120_160"/>
    <property type="match status" value="1"/>
</dbReference>